<dbReference type="Proteomes" id="UP000321662">
    <property type="component" value="Unassembled WGS sequence"/>
</dbReference>
<evidence type="ECO:0000313" key="4">
    <source>
        <dbReference type="Proteomes" id="UP000321662"/>
    </source>
</evidence>
<name>A0A511AS79_9LACT</name>
<dbReference type="AlphaFoldDB" id="A0A511AS79"/>
<feature type="domain" description="Type 4 fimbrial biogenesis protein PilX N-terminal" evidence="2">
    <location>
        <begin position="15"/>
        <end position="62"/>
    </location>
</feature>
<protein>
    <recommendedName>
        <fullName evidence="2">Type 4 fimbrial biogenesis protein PilX N-terminal domain-containing protein</fullName>
    </recommendedName>
</protein>
<keyword evidence="4" id="KW-1185">Reference proteome</keyword>
<gene>
    <name evidence="3" type="ORF">AKA01nite_02240</name>
</gene>
<dbReference type="Pfam" id="PF14341">
    <property type="entry name" value="PilX_N"/>
    <property type="match status" value="1"/>
</dbReference>
<evidence type="ECO:0000313" key="3">
    <source>
        <dbReference type="EMBL" id="GEK90602.1"/>
    </source>
</evidence>
<organism evidence="3 4">
    <name type="scientific">Alkalibacterium kapii</name>
    <dbReference type="NCBI Taxonomy" id="426704"/>
    <lineage>
        <taxon>Bacteria</taxon>
        <taxon>Bacillati</taxon>
        <taxon>Bacillota</taxon>
        <taxon>Bacilli</taxon>
        <taxon>Lactobacillales</taxon>
        <taxon>Carnobacteriaceae</taxon>
        <taxon>Alkalibacterium</taxon>
    </lineage>
</organism>
<dbReference type="OrthoDB" id="2163447at2"/>
<reference evidence="3 4" key="1">
    <citation type="submission" date="2019-07" db="EMBL/GenBank/DDBJ databases">
        <title>Whole genome shotgun sequence of Alkalibacterium kapii NBRC 103247.</title>
        <authorList>
            <person name="Hosoyama A."/>
            <person name="Uohara A."/>
            <person name="Ohji S."/>
            <person name="Ichikawa N."/>
        </authorList>
    </citation>
    <scope>NUCLEOTIDE SEQUENCE [LARGE SCALE GENOMIC DNA]</scope>
    <source>
        <strain evidence="3 4">NBRC 103247</strain>
    </source>
</reference>
<accession>A0A511AS79</accession>
<sequence length="341" mass="37062">MSFKQLHSYIKNEEGSGLILALMTLLVLSVLGASLGAVTIGSFKLGDNTRDDSSAYYIAEAGANMAYEEMKAGVMAVYDKNLPENSFFNGEDGVKGVRESIDGEGYTFEEQSGEVPTATITVKEVSNANPREYVITSVGEVDGKTRTVKKPLTVSWSEGDIPIEFPNESAIISKGDIELKNGVEIHGNIYLPSDKSITKKGNPTIYGETFHDSKYDGLYDKLNGYILEDFKNPGDDTVVIDEGDYTVPKKSTHNGTIIVLKGDVVVPNHTVVNGSIFAPLGNIYIGTKSDIYGMVLGININIDTHSIIKNENNFDFPPGLEEDTNEKNDDLISTKPAIEPN</sequence>
<feature type="region of interest" description="Disordered" evidence="1">
    <location>
        <begin position="318"/>
        <end position="341"/>
    </location>
</feature>
<evidence type="ECO:0000259" key="2">
    <source>
        <dbReference type="Pfam" id="PF14341"/>
    </source>
</evidence>
<proteinExistence type="predicted"/>
<dbReference type="EMBL" id="BJUY01000002">
    <property type="protein sequence ID" value="GEK90602.1"/>
    <property type="molecule type" value="Genomic_DNA"/>
</dbReference>
<dbReference type="RefSeq" id="WP_146922947.1">
    <property type="nucleotide sequence ID" value="NZ_BJUY01000002.1"/>
</dbReference>
<evidence type="ECO:0000256" key="1">
    <source>
        <dbReference type="SAM" id="MobiDB-lite"/>
    </source>
</evidence>
<dbReference type="InterPro" id="IPR025746">
    <property type="entry name" value="PilX_N_dom"/>
</dbReference>
<comment type="caution">
    <text evidence="3">The sequence shown here is derived from an EMBL/GenBank/DDBJ whole genome shotgun (WGS) entry which is preliminary data.</text>
</comment>